<comment type="caution">
    <text evidence="2">The sequence shown here is derived from an EMBL/GenBank/DDBJ whole genome shotgun (WGS) entry which is preliminary data.</text>
</comment>
<reference evidence="3" key="1">
    <citation type="journal article" date="2014" name="Stand. Genomic Sci.">
        <title>Genome sequence of the exopolysaccharide-producing Salipiger mucosus type strain (DSM 16094(T)), a moderately halophilic member of the Roseobacter clade.</title>
        <authorList>
            <person name="Riedel T."/>
            <person name="Spring S."/>
            <person name="Fiebig A."/>
            <person name="Petersen J."/>
            <person name="Kyrpides N.C."/>
            <person name="Goker M."/>
            <person name="Klenk H.P."/>
        </authorList>
    </citation>
    <scope>NUCLEOTIDE SEQUENCE [LARGE SCALE GENOMIC DNA]</scope>
    <source>
        <strain evidence="3">DSM 16094</strain>
    </source>
</reference>
<evidence type="ECO:0000313" key="2">
    <source>
        <dbReference type="EMBL" id="EPX75839.1"/>
    </source>
</evidence>
<dbReference type="Pfam" id="PF05721">
    <property type="entry name" value="PhyH"/>
    <property type="match status" value="1"/>
</dbReference>
<accession>S9RP91</accession>
<protein>
    <submittedName>
        <fullName evidence="2">Phytanoyl-CoA dioxygenase family protein</fullName>
    </submittedName>
</protein>
<dbReference type="HOGENOM" id="CLU_048953_9_0_5"/>
<dbReference type="GO" id="GO:0016706">
    <property type="term" value="F:2-oxoglutarate-dependent dioxygenase activity"/>
    <property type="evidence" value="ECO:0007669"/>
    <property type="project" value="UniProtKB-ARBA"/>
</dbReference>
<dbReference type="GO" id="GO:0005506">
    <property type="term" value="F:iron ion binding"/>
    <property type="evidence" value="ECO:0007669"/>
    <property type="project" value="UniProtKB-ARBA"/>
</dbReference>
<proteinExistence type="predicted"/>
<keyword evidence="3" id="KW-1185">Reference proteome</keyword>
<sequence>MSNQLSDRQVQAYERDGFVCPVDVFSAQEAAELRREYEKIEAQAATDPETKAALRDDGFISVPLVHRIVTDPRVVDAVESVMGPDILAWGCSFFVKEPRSPSYISWHQDLHYWGLDESEEVTAWIALSPAPVEAGCMRFAKGSHKSKVSHRDTFDERNLLSRGQEIEVDVDEADAVEAALRPGQMSLHHGLTIHASNPNTTDDRRIGLAVRYIRTSMRQTSDVRQTAKLVRGTDAYGYFDLMPEPSGLFDPADLARHTAALRAKREVQMKGTEMKV</sequence>
<dbReference type="AlphaFoldDB" id="S9RP91"/>
<dbReference type="PANTHER" id="PTHR20883:SF48">
    <property type="entry name" value="ECTOINE DIOXYGENASE"/>
    <property type="match status" value="1"/>
</dbReference>
<comment type="cofactor">
    <cofactor evidence="1">
        <name>Fe(2+)</name>
        <dbReference type="ChEBI" id="CHEBI:29033"/>
    </cofactor>
</comment>
<dbReference type="InterPro" id="IPR008775">
    <property type="entry name" value="Phytyl_CoA_dOase-like"/>
</dbReference>
<evidence type="ECO:0000256" key="1">
    <source>
        <dbReference type="ARBA" id="ARBA00001954"/>
    </source>
</evidence>
<evidence type="ECO:0000313" key="3">
    <source>
        <dbReference type="Proteomes" id="UP000015347"/>
    </source>
</evidence>
<organism evidence="2 3">
    <name type="scientific">Salipiger mucosus DSM 16094</name>
    <dbReference type="NCBI Taxonomy" id="1123237"/>
    <lineage>
        <taxon>Bacteria</taxon>
        <taxon>Pseudomonadati</taxon>
        <taxon>Pseudomonadota</taxon>
        <taxon>Alphaproteobacteria</taxon>
        <taxon>Rhodobacterales</taxon>
        <taxon>Roseobacteraceae</taxon>
        <taxon>Salipiger</taxon>
    </lineage>
</organism>
<dbReference type="STRING" id="1123237.Salmuc_03126"/>
<keyword evidence="2" id="KW-0223">Dioxygenase</keyword>
<dbReference type="PANTHER" id="PTHR20883">
    <property type="entry name" value="PHYTANOYL-COA DIOXYGENASE DOMAIN CONTAINING 1"/>
    <property type="match status" value="1"/>
</dbReference>
<dbReference type="Proteomes" id="UP000015347">
    <property type="component" value="Unassembled WGS sequence"/>
</dbReference>
<dbReference type="RefSeq" id="WP_020041204.1">
    <property type="nucleotide sequence ID" value="NZ_KE557287.1"/>
</dbReference>
<dbReference type="SUPFAM" id="SSF51197">
    <property type="entry name" value="Clavaminate synthase-like"/>
    <property type="match status" value="1"/>
</dbReference>
<keyword evidence="2" id="KW-0560">Oxidoreductase</keyword>
<gene>
    <name evidence="2" type="ORF">Salmuc_03126</name>
</gene>
<name>S9RP91_9RHOB</name>
<dbReference type="EMBL" id="APVH01000066">
    <property type="protein sequence ID" value="EPX75839.1"/>
    <property type="molecule type" value="Genomic_DNA"/>
</dbReference>
<dbReference type="Gene3D" id="2.60.120.620">
    <property type="entry name" value="q2cbj1_9rhob like domain"/>
    <property type="match status" value="1"/>
</dbReference>
<dbReference type="eggNOG" id="COG5285">
    <property type="taxonomic scope" value="Bacteria"/>
</dbReference>